<proteinExistence type="predicted"/>
<keyword evidence="1" id="KW-0812">Transmembrane</keyword>
<organism evidence="2 3">
    <name type="scientific">Desulfonatronospira thiodismutans ASO3-1</name>
    <dbReference type="NCBI Taxonomy" id="555779"/>
    <lineage>
        <taxon>Bacteria</taxon>
        <taxon>Pseudomonadati</taxon>
        <taxon>Thermodesulfobacteriota</taxon>
        <taxon>Desulfovibrionia</taxon>
        <taxon>Desulfovibrionales</taxon>
        <taxon>Desulfonatronovibrionaceae</taxon>
        <taxon>Desulfonatronospira</taxon>
    </lineage>
</organism>
<reference evidence="2" key="1">
    <citation type="submission" date="2010-05" db="EMBL/GenBank/DDBJ databases">
        <title>The draft genome of Desulfonatronospira thiodismutans ASO3-1.</title>
        <authorList>
            <consortium name="US DOE Joint Genome Institute (JGI-PGF)"/>
            <person name="Lucas S."/>
            <person name="Copeland A."/>
            <person name="Lapidus A."/>
            <person name="Cheng J.-F."/>
            <person name="Bruce D."/>
            <person name="Goodwin L."/>
            <person name="Pitluck S."/>
            <person name="Chertkov O."/>
            <person name="Brettin T."/>
            <person name="Detter J.C."/>
            <person name="Han C."/>
            <person name="Land M.L."/>
            <person name="Hauser L."/>
            <person name="Kyrpides N."/>
            <person name="Mikhailova N."/>
            <person name="Muyzer G."/>
            <person name="Woyke T."/>
        </authorList>
    </citation>
    <scope>NUCLEOTIDE SEQUENCE [LARGE SCALE GENOMIC DNA]</scope>
    <source>
        <strain evidence="2">ASO3-1</strain>
    </source>
</reference>
<keyword evidence="1" id="KW-1133">Transmembrane helix</keyword>
<keyword evidence="3" id="KW-1185">Reference proteome</keyword>
<sequence length="161" mass="18523">MFKHTAFWIFFTIVGIWGQFFLPGTDFFSPGLVVLLQFGFINTAFWLGCLWMLLLEGTGNLAFGTVILYYAGLIMTYSLASMFFEARNVLFMAFLFLFLAVFKKGLVLVMAGMQDLGQPVHMDAESVLVQFAVHFILWMLIYNLFNKYIMHELVRRKKPAA</sequence>
<feature type="transmembrane region" description="Helical" evidence="1">
    <location>
        <begin position="61"/>
        <end position="80"/>
    </location>
</feature>
<dbReference type="Proteomes" id="UP000005496">
    <property type="component" value="Unassembled WGS sequence"/>
</dbReference>
<feature type="transmembrane region" description="Helical" evidence="1">
    <location>
        <begin position="131"/>
        <end position="149"/>
    </location>
</feature>
<evidence type="ECO:0000256" key="1">
    <source>
        <dbReference type="SAM" id="Phobius"/>
    </source>
</evidence>
<evidence type="ECO:0000313" key="3">
    <source>
        <dbReference type="Proteomes" id="UP000005496"/>
    </source>
</evidence>
<protein>
    <recommendedName>
        <fullName evidence="4">Rod shape-determining protein MreD</fullName>
    </recommendedName>
</protein>
<accession>D6SSD7</accession>
<keyword evidence="1" id="KW-0472">Membrane</keyword>
<evidence type="ECO:0000313" key="2">
    <source>
        <dbReference type="EMBL" id="EFI33603.1"/>
    </source>
</evidence>
<feature type="transmembrane region" description="Helical" evidence="1">
    <location>
        <begin position="34"/>
        <end position="55"/>
    </location>
</feature>
<dbReference type="EMBL" id="ACJN02000003">
    <property type="protein sequence ID" value="EFI33603.1"/>
    <property type="molecule type" value="Genomic_DNA"/>
</dbReference>
<feature type="transmembrane region" description="Helical" evidence="1">
    <location>
        <begin position="89"/>
        <end position="111"/>
    </location>
</feature>
<evidence type="ECO:0008006" key="4">
    <source>
        <dbReference type="Google" id="ProtNLM"/>
    </source>
</evidence>
<comment type="caution">
    <text evidence="2">The sequence shown here is derived from an EMBL/GenBank/DDBJ whole genome shotgun (WGS) entry which is preliminary data.</text>
</comment>
<dbReference type="AlphaFoldDB" id="D6SSD7"/>
<gene>
    <name evidence="2" type="ORF">Dthio_PD0938</name>
</gene>
<name>D6SSD7_9BACT</name>
<feature type="transmembrane region" description="Helical" evidence="1">
    <location>
        <begin position="6"/>
        <end position="22"/>
    </location>
</feature>